<gene>
    <name evidence="3" type="ORF">TWF696_009924</name>
</gene>
<dbReference type="InterPro" id="IPR029071">
    <property type="entry name" value="Ubiquitin-like_domsf"/>
</dbReference>
<dbReference type="InterPro" id="IPR019956">
    <property type="entry name" value="Ubiquitin_dom"/>
</dbReference>
<dbReference type="InterPro" id="IPR000626">
    <property type="entry name" value="Ubiquitin-like_dom"/>
</dbReference>
<dbReference type="PROSITE" id="PS50053">
    <property type="entry name" value="UBIQUITIN_2"/>
    <property type="match status" value="1"/>
</dbReference>
<feature type="compositionally biased region" description="Low complexity" evidence="1">
    <location>
        <begin position="403"/>
        <end position="434"/>
    </location>
</feature>
<comment type="caution">
    <text evidence="3">The sequence shown here is derived from an EMBL/GenBank/DDBJ whole genome shotgun (WGS) entry which is preliminary data.</text>
</comment>
<protein>
    <recommendedName>
        <fullName evidence="2">Ubiquitin-like domain-containing protein</fullName>
    </recommendedName>
</protein>
<dbReference type="InterPro" id="IPR050158">
    <property type="entry name" value="Ubiquitin_ubiquitin-like"/>
</dbReference>
<reference evidence="3 4" key="1">
    <citation type="submission" date="2019-10" db="EMBL/GenBank/DDBJ databases">
        <authorList>
            <person name="Palmer J.M."/>
        </authorList>
    </citation>
    <scope>NUCLEOTIDE SEQUENCE [LARGE SCALE GENOMIC DNA]</scope>
    <source>
        <strain evidence="3 4">TWF696</strain>
    </source>
</reference>
<feature type="domain" description="Ubiquitin-like" evidence="2">
    <location>
        <begin position="210"/>
        <end position="285"/>
    </location>
</feature>
<dbReference type="Proteomes" id="UP001375240">
    <property type="component" value="Unassembled WGS sequence"/>
</dbReference>
<dbReference type="FunFam" id="3.10.20.90:FF:000160">
    <property type="entry name" value="Polyubiquitin-C"/>
    <property type="match status" value="1"/>
</dbReference>
<evidence type="ECO:0000313" key="4">
    <source>
        <dbReference type="Proteomes" id="UP001375240"/>
    </source>
</evidence>
<organism evidence="3 4">
    <name type="scientific">Orbilia brochopaga</name>
    <dbReference type="NCBI Taxonomy" id="3140254"/>
    <lineage>
        <taxon>Eukaryota</taxon>
        <taxon>Fungi</taxon>
        <taxon>Dikarya</taxon>
        <taxon>Ascomycota</taxon>
        <taxon>Pezizomycotina</taxon>
        <taxon>Orbiliomycetes</taxon>
        <taxon>Orbiliales</taxon>
        <taxon>Orbiliaceae</taxon>
        <taxon>Orbilia</taxon>
    </lineage>
</organism>
<proteinExistence type="predicted"/>
<sequence>MQKATSTASSNLLPLKLEAKNTTILVDGNLEISFRRTIRVPDNQQISDLPPDLGPMALTNVKHLSSKLPSDMRAKGGLLLGMHQNEAMWINFHIREPVQSPKYAIKIFAGGINVISGEPETETAATKLRRRTLLAENKSVQDYIVVPGQLWLDGIATSAGHVRQFVATSLGDGVTVEGQITGAEDVGGLQFEITPQDLHYWHYPHPDRNYEIFAKTLTGKTIHLLCGWEWHVGAVMEAIYDQEGIPPDQQRLVFAGKQLEPDRTLGDYNIQKESTLHLILRLRGGGHSAADTGGKVHSAQRAEMGLAAGGTIKQNIVKDPLKPGQWQWTRTTGFNVQILNGRLYNHVTGLPNPNKPLPASVYAKAGGVFYDLQDEESEIHGNFADVKSIGQLTKATDDKLTIGSAKMHSSSKSSGKSSSSKGKGKAESSSSSHHTSTHENEAMPASENAAISALVENTAPSTIQPIVKPPTRFRSVSDIEAGLKKVGWGFFS</sequence>
<accession>A0AAV9TXH7</accession>
<name>A0AAV9TXH7_9PEZI</name>
<dbReference type="AlphaFoldDB" id="A0AAV9TXH7"/>
<keyword evidence="4" id="KW-1185">Reference proteome</keyword>
<evidence type="ECO:0000256" key="1">
    <source>
        <dbReference type="SAM" id="MobiDB-lite"/>
    </source>
</evidence>
<dbReference type="Gene3D" id="3.10.20.90">
    <property type="entry name" value="Phosphatidylinositol 3-kinase Catalytic Subunit, Chain A, domain 1"/>
    <property type="match status" value="1"/>
</dbReference>
<dbReference type="SUPFAM" id="SSF54236">
    <property type="entry name" value="Ubiquitin-like"/>
    <property type="match status" value="1"/>
</dbReference>
<dbReference type="PRINTS" id="PR00348">
    <property type="entry name" value="UBIQUITIN"/>
</dbReference>
<dbReference type="SMART" id="SM00213">
    <property type="entry name" value="UBQ"/>
    <property type="match status" value="1"/>
</dbReference>
<feature type="region of interest" description="Disordered" evidence="1">
    <location>
        <begin position="403"/>
        <end position="444"/>
    </location>
</feature>
<dbReference type="PANTHER" id="PTHR10666">
    <property type="entry name" value="UBIQUITIN"/>
    <property type="match status" value="1"/>
</dbReference>
<evidence type="ECO:0000259" key="2">
    <source>
        <dbReference type="PROSITE" id="PS50053"/>
    </source>
</evidence>
<dbReference type="EMBL" id="JAVHNQ010000016">
    <property type="protein sequence ID" value="KAK6331202.1"/>
    <property type="molecule type" value="Genomic_DNA"/>
</dbReference>
<evidence type="ECO:0000313" key="3">
    <source>
        <dbReference type="EMBL" id="KAK6331202.1"/>
    </source>
</evidence>
<dbReference type="Pfam" id="PF00240">
    <property type="entry name" value="ubiquitin"/>
    <property type="match status" value="1"/>
</dbReference>